<proteinExistence type="predicted"/>
<reference evidence="2" key="1">
    <citation type="submission" date="2016-10" db="EMBL/GenBank/DDBJ databases">
        <authorList>
            <person name="Varghese N."/>
            <person name="Submissions S."/>
        </authorList>
    </citation>
    <scope>NUCLEOTIDE SEQUENCE [LARGE SCALE GENOMIC DNA]</scope>
    <source>
        <strain evidence="2">DSM 22361</strain>
    </source>
</reference>
<evidence type="ECO:0000313" key="2">
    <source>
        <dbReference type="Proteomes" id="UP000236731"/>
    </source>
</evidence>
<evidence type="ECO:0000313" key="1">
    <source>
        <dbReference type="EMBL" id="SEG73502.1"/>
    </source>
</evidence>
<dbReference type="Pfam" id="PF08889">
    <property type="entry name" value="WbqC"/>
    <property type="match status" value="1"/>
</dbReference>
<sequence length="242" mass="28524">MFFMKSTFIGIMQPYFFPYLGYFSLIKHTDIFILLDEVQFIRHGWIERNRILKEKEGWVYIKAPLKKEGRSTLIKDCVLDNTIPWREKILSQCRFYKKIAPNYKEVMDLMNGIFSQDFNCITSLNKHVLTEICRYIGIECEFHVFSEMNLNIQQPAAADEWALNICQVMGSNITYVNPIGGMAFMDRKKYAEQGVDLYFHQVHLESYKQGYRDFEPGLSILDVLMFNSTDSIHSMLDHYELV</sequence>
<accession>A0A1H6CKQ5</accession>
<dbReference type="InterPro" id="IPR014985">
    <property type="entry name" value="WbqC"/>
</dbReference>
<protein>
    <submittedName>
        <fullName evidence="1">WbqC-like protein family protein</fullName>
    </submittedName>
</protein>
<gene>
    <name evidence="1" type="ORF">SAMN05421877_11669</name>
</gene>
<dbReference type="AlphaFoldDB" id="A0A1H6CKQ5"/>
<name>A0A1H6CKQ5_9SPHI</name>
<organism evidence="1 2">
    <name type="scientific">Sphingobacterium lactis</name>
    <dbReference type="NCBI Taxonomy" id="797291"/>
    <lineage>
        <taxon>Bacteria</taxon>
        <taxon>Pseudomonadati</taxon>
        <taxon>Bacteroidota</taxon>
        <taxon>Sphingobacteriia</taxon>
        <taxon>Sphingobacteriales</taxon>
        <taxon>Sphingobacteriaceae</taxon>
        <taxon>Sphingobacterium</taxon>
    </lineage>
</organism>
<dbReference type="EMBL" id="FNUT01000016">
    <property type="protein sequence ID" value="SEG73502.1"/>
    <property type="molecule type" value="Genomic_DNA"/>
</dbReference>
<keyword evidence="2" id="KW-1185">Reference proteome</keyword>
<dbReference type="Proteomes" id="UP000236731">
    <property type="component" value="Unassembled WGS sequence"/>
</dbReference>